<organism evidence="17 18">
    <name type="scientific">Geotalea daltonii (strain DSM 22248 / JCM 15807 / FRC-32)</name>
    <name type="common">Geobacter daltonii</name>
    <dbReference type="NCBI Taxonomy" id="316067"/>
    <lineage>
        <taxon>Bacteria</taxon>
        <taxon>Pseudomonadati</taxon>
        <taxon>Thermodesulfobacteriota</taxon>
        <taxon>Desulfuromonadia</taxon>
        <taxon>Geobacterales</taxon>
        <taxon>Geobacteraceae</taxon>
        <taxon>Geotalea</taxon>
    </lineage>
</organism>
<dbReference type="OrthoDB" id="9802824at2"/>
<keyword evidence="18" id="KW-1185">Reference proteome</keyword>
<evidence type="ECO:0000256" key="10">
    <source>
        <dbReference type="ARBA" id="ARBA00022726"/>
    </source>
</evidence>
<evidence type="ECO:0000256" key="1">
    <source>
        <dbReference type="ARBA" id="ARBA00001946"/>
    </source>
</evidence>
<protein>
    <recommendedName>
        <fullName evidence="5 15">Hypoxanthine phosphoribosyltransferase</fullName>
        <ecNumber evidence="5 15">2.4.2.8</ecNumber>
    </recommendedName>
</protein>
<dbReference type="PANTHER" id="PTHR43340">
    <property type="entry name" value="HYPOXANTHINE-GUANINE PHOSPHORIBOSYLTRANSFERASE"/>
    <property type="match status" value="1"/>
</dbReference>
<dbReference type="HOGENOM" id="CLU_073615_0_0_7"/>
<evidence type="ECO:0000313" key="17">
    <source>
        <dbReference type="EMBL" id="ACM19979.1"/>
    </source>
</evidence>
<dbReference type="InterPro" id="IPR050408">
    <property type="entry name" value="HGPRT"/>
</dbReference>
<comment type="catalytic activity">
    <reaction evidence="14">
        <text>IMP + diphosphate = hypoxanthine + 5-phospho-alpha-D-ribose 1-diphosphate</text>
        <dbReference type="Rhea" id="RHEA:17973"/>
        <dbReference type="ChEBI" id="CHEBI:17368"/>
        <dbReference type="ChEBI" id="CHEBI:33019"/>
        <dbReference type="ChEBI" id="CHEBI:58017"/>
        <dbReference type="ChEBI" id="CHEBI:58053"/>
        <dbReference type="EC" id="2.4.2.8"/>
    </reaction>
    <physiologicalReaction direction="right-to-left" evidence="14">
        <dbReference type="Rhea" id="RHEA:17975"/>
    </physiologicalReaction>
</comment>
<accession>B9M5Z8</accession>
<dbReference type="GO" id="GO:0000287">
    <property type="term" value="F:magnesium ion binding"/>
    <property type="evidence" value="ECO:0007669"/>
    <property type="project" value="TreeGrafter"/>
</dbReference>
<dbReference type="Proteomes" id="UP000007721">
    <property type="component" value="Chromosome"/>
</dbReference>
<comment type="subcellular location">
    <subcellularLocation>
        <location evidence="2 15">Cytoplasm</location>
    </subcellularLocation>
</comment>
<dbReference type="NCBIfam" id="TIGR01203">
    <property type="entry name" value="HGPRTase"/>
    <property type="match status" value="1"/>
</dbReference>
<evidence type="ECO:0000256" key="9">
    <source>
        <dbReference type="ARBA" id="ARBA00022723"/>
    </source>
</evidence>
<proteinExistence type="inferred from homology"/>
<keyword evidence="10 15" id="KW-0660">Purine salvage</keyword>
<keyword evidence="9 15" id="KW-0479">Metal-binding</keyword>
<name>B9M5Z8_GEODF</name>
<keyword evidence="7 15" id="KW-0328">Glycosyltransferase</keyword>
<keyword evidence="12 15" id="KW-0460">Magnesium</keyword>
<dbReference type="InterPro" id="IPR000836">
    <property type="entry name" value="PRTase_dom"/>
</dbReference>
<dbReference type="Pfam" id="PF00156">
    <property type="entry name" value="Pribosyltran"/>
    <property type="match status" value="1"/>
</dbReference>
<dbReference type="AlphaFoldDB" id="B9M5Z8"/>
<evidence type="ECO:0000313" key="18">
    <source>
        <dbReference type="Proteomes" id="UP000007721"/>
    </source>
</evidence>
<evidence type="ECO:0000259" key="16">
    <source>
        <dbReference type="Pfam" id="PF00156"/>
    </source>
</evidence>
<feature type="domain" description="Phosphoribosyltransferase" evidence="16">
    <location>
        <begin position="10"/>
        <end position="158"/>
    </location>
</feature>
<dbReference type="GO" id="GO:0032264">
    <property type="term" value="P:IMP salvage"/>
    <property type="evidence" value="ECO:0007669"/>
    <property type="project" value="UniProtKB-UniPathway"/>
</dbReference>
<gene>
    <name evidence="17" type="ordered locus">Geob_1621</name>
</gene>
<keyword evidence="11 15" id="KW-0547">Nucleotide-binding</keyword>
<comment type="catalytic activity">
    <reaction evidence="13">
        <text>GMP + diphosphate = guanine + 5-phospho-alpha-D-ribose 1-diphosphate</text>
        <dbReference type="Rhea" id="RHEA:25424"/>
        <dbReference type="ChEBI" id="CHEBI:16235"/>
        <dbReference type="ChEBI" id="CHEBI:33019"/>
        <dbReference type="ChEBI" id="CHEBI:58017"/>
        <dbReference type="ChEBI" id="CHEBI:58115"/>
        <dbReference type="EC" id="2.4.2.8"/>
    </reaction>
    <physiologicalReaction direction="right-to-left" evidence="13">
        <dbReference type="Rhea" id="RHEA:25426"/>
    </physiologicalReaction>
</comment>
<dbReference type="GO" id="GO:0046100">
    <property type="term" value="P:hypoxanthine metabolic process"/>
    <property type="evidence" value="ECO:0007669"/>
    <property type="project" value="TreeGrafter"/>
</dbReference>
<evidence type="ECO:0000256" key="5">
    <source>
        <dbReference type="ARBA" id="ARBA00011895"/>
    </source>
</evidence>
<evidence type="ECO:0000256" key="2">
    <source>
        <dbReference type="ARBA" id="ARBA00004496"/>
    </source>
</evidence>
<dbReference type="GO" id="GO:0032263">
    <property type="term" value="P:GMP salvage"/>
    <property type="evidence" value="ECO:0007669"/>
    <property type="project" value="TreeGrafter"/>
</dbReference>
<dbReference type="GO" id="GO:0005829">
    <property type="term" value="C:cytosol"/>
    <property type="evidence" value="ECO:0007669"/>
    <property type="project" value="TreeGrafter"/>
</dbReference>
<dbReference type="EC" id="2.4.2.8" evidence="5 15"/>
<dbReference type="InterPro" id="IPR029057">
    <property type="entry name" value="PRTase-like"/>
</dbReference>
<keyword evidence="8 15" id="KW-0808">Transferase</keyword>
<keyword evidence="6 15" id="KW-0963">Cytoplasm</keyword>
<dbReference type="eggNOG" id="COG0634">
    <property type="taxonomic scope" value="Bacteria"/>
</dbReference>
<dbReference type="EMBL" id="CP001390">
    <property type="protein sequence ID" value="ACM19979.1"/>
    <property type="molecule type" value="Genomic_DNA"/>
</dbReference>
<comment type="similarity">
    <text evidence="4 15">Belongs to the purine/pyrimidine phosphoribosyltransferase family.</text>
</comment>
<reference evidence="17 18" key="1">
    <citation type="submission" date="2009-01" db="EMBL/GenBank/DDBJ databases">
        <title>Complete sequence of Geobacter sp. FRC-32.</title>
        <authorList>
            <consortium name="US DOE Joint Genome Institute"/>
            <person name="Lucas S."/>
            <person name="Copeland A."/>
            <person name="Lapidus A."/>
            <person name="Glavina del Rio T."/>
            <person name="Dalin E."/>
            <person name="Tice H."/>
            <person name="Bruce D."/>
            <person name="Goodwin L."/>
            <person name="Pitluck S."/>
            <person name="Saunders E."/>
            <person name="Brettin T."/>
            <person name="Detter J.C."/>
            <person name="Han C."/>
            <person name="Larimer F."/>
            <person name="Land M."/>
            <person name="Hauser L."/>
            <person name="Kyrpides N."/>
            <person name="Ovchinnikova G."/>
            <person name="Kostka J."/>
            <person name="Richardson P."/>
        </authorList>
    </citation>
    <scope>NUCLEOTIDE SEQUENCE [LARGE SCALE GENOMIC DNA]</scope>
    <source>
        <strain evidence="18">DSM 22248 / JCM 15807 / FRC-32</strain>
    </source>
</reference>
<evidence type="ECO:0000256" key="11">
    <source>
        <dbReference type="ARBA" id="ARBA00022741"/>
    </source>
</evidence>
<dbReference type="RefSeq" id="WP_012646708.1">
    <property type="nucleotide sequence ID" value="NC_011979.1"/>
</dbReference>
<dbReference type="STRING" id="316067.Geob_1621"/>
<evidence type="ECO:0000256" key="8">
    <source>
        <dbReference type="ARBA" id="ARBA00022679"/>
    </source>
</evidence>
<dbReference type="GO" id="GO:0006166">
    <property type="term" value="P:purine ribonucleoside salvage"/>
    <property type="evidence" value="ECO:0007669"/>
    <property type="project" value="UniProtKB-KW"/>
</dbReference>
<dbReference type="PANTHER" id="PTHR43340:SF1">
    <property type="entry name" value="HYPOXANTHINE PHOSPHORIBOSYLTRANSFERASE"/>
    <property type="match status" value="1"/>
</dbReference>
<dbReference type="InterPro" id="IPR005904">
    <property type="entry name" value="Hxn_phspho_trans"/>
</dbReference>
<evidence type="ECO:0000256" key="6">
    <source>
        <dbReference type="ARBA" id="ARBA00022490"/>
    </source>
</evidence>
<evidence type="ECO:0000256" key="7">
    <source>
        <dbReference type="ARBA" id="ARBA00022676"/>
    </source>
</evidence>
<evidence type="ECO:0000256" key="4">
    <source>
        <dbReference type="ARBA" id="ARBA00008391"/>
    </source>
</evidence>
<dbReference type="GO" id="GO:0004422">
    <property type="term" value="F:hypoxanthine phosphoribosyltransferase activity"/>
    <property type="evidence" value="ECO:0007669"/>
    <property type="project" value="InterPro"/>
</dbReference>
<dbReference type="GO" id="GO:0006178">
    <property type="term" value="P:guanine salvage"/>
    <property type="evidence" value="ECO:0007669"/>
    <property type="project" value="TreeGrafter"/>
</dbReference>
<evidence type="ECO:0000256" key="3">
    <source>
        <dbReference type="ARBA" id="ARBA00004669"/>
    </source>
</evidence>
<evidence type="ECO:0000256" key="13">
    <source>
        <dbReference type="ARBA" id="ARBA00048811"/>
    </source>
</evidence>
<comment type="pathway">
    <text evidence="3 15">Purine metabolism; IMP biosynthesis via salvage pathway; IMP from hypoxanthine: step 1/1.</text>
</comment>
<dbReference type="GO" id="GO:0000166">
    <property type="term" value="F:nucleotide binding"/>
    <property type="evidence" value="ECO:0007669"/>
    <property type="project" value="UniProtKB-KW"/>
</dbReference>
<dbReference type="UniPathway" id="UPA00591">
    <property type="reaction ID" value="UER00648"/>
</dbReference>
<dbReference type="GO" id="GO:0052657">
    <property type="term" value="F:guanine phosphoribosyltransferase activity"/>
    <property type="evidence" value="ECO:0007669"/>
    <property type="project" value="RHEA"/>
</dbReference>
<comment type="cofactor">
    <cofactor evidence="1 15">
        <name>Mg(2+)</name>
        <dbReference type="ChEBI" id="CHEBI:18420"/>
    </cofactor>
</comment>
<evidence type="ECO:0000256" key="14">
    <source>
        <dbReference type="ARBA" id="ARBA00049402"/>
    </source>
</evidence>
<dbReference type="CDD" id="cd06223">
    <property type="entry name" value="PRTases_typeI"/>
    <property type="match status" value="1"/>
</dbReference>
<evidence type="ECO:0000256" key="15">
    <source>
        <dbReference type="RuleBase" id="RU364099"/>
    </source>
</evidence>
<dbReference type="SUPFAM" id="SSF53271">
    <property type="entry name" value="PRTase-like"/>
    <property type="match status" value="1"/>
</dbReference>
<dbReference type="Gene3D" id="3.40.50.2020">
    <property type="match status" value="1"/>
</dbReference>
<evidence type="ECO:0000256" key="12">
    <source>
        <dbReference type="ARBA" id="ARBA00022842"/>
    </source>
</evidence>
<sequence length="174" mass="19366">MNGPSNGDLLYSKKQIAGEIRRLAREITIAYAGEELILVVVLKGAFFFAADLARQIQLPLILEFVKLSSYRDMNSTGDVTMTKDVETSLTGKNVLIVEDIVDTGLSLAFLRERLLARGPKSLKICALIDKKERRKIEVKTDFTGLECPGGFLVGYGLDLNEKLRELPAIYELNE</sequence>
<dbReference type="KEGG" id="geo:Geob_1621"/>